<evidence type="ECO:0008006" key="3">
    <source>
        <dbReference type="Google" id="ProtNLM"/>
    </source>
</evidence>
<evidence type="ECO:0000313" key="2">
    <source>
        <dbReference type="Proteomes" id="UP000192569"/>
    </source>
</evidence>
<gene>
    <name evidence="1" type="ORF">SAMN00808754_3081</name>
</gene>
<sequence>MCTEHGGILHYLPVVRRGKYFSLLLEGKQPFYIHSVFDRAINLVSDGAFLALLPQERGGGEGYATIAISRGISFTGLGLFPGYQVEAEDGYRVRLAPKVLVDFSLSLPWESPLKGIKAPLYIKEENLRLLQAALEGSTVPSPFKLVLAGSKNELILLIHKLRTSLLLQDPEGLEEALKGLIGWGPGLTPSGDDLILGLSLTRTIWRKAYGLQEGIWEKRVTSLLGRTLPLSAFFLKEALQGRGHEFIEKVLACVLGKTPREMGEAVEELLGVGGSSGFDMALGVYLSLEWQRRDNWCLNG</sequence>
<keyword evidence="2" id="KW-1185">Reference proteome</keyword>
<reference evidence="1 2" key="1">
    <citation type="submission" date="2017-04" db="EMBL/GenBank/DDBJ databases">
        <authorList>
            <person name="Afonso C.L."/>
            <person name="Miller P.J."/>
            <person name="Scott M.A."/>
            <person name="Spackman E."/>
            <person name="Goraichik I."/>
            <person name="Dimitrov K.M."/>
            <person name="Suarez D.L."/>
            <person name="Swayne D.E."/>
        </authorList>
    </citation>
    <scope>NUCLEOTIDE SEQUENCE [LARGE SCALE GENOMIC DNA]</scope>
    <source>
        <strain evidence="1 2">ToBE</strain>
    </source>
</reference>
<dbReference type="STRING" id="698762.SAMN00808754_3081"/>
<dbReference type="EMBL" id="LT838272">
    <property type="protein sequence ID" value="SMB99777.1"/>
    <property type="molecule type" value="Genomic_DNA"/>
</dbReference>
<dbReference type="Pfam" id="PF11392">
    <property type="entry name" value="AllH"/>
    <property type="match status" value="1"/>
</dbReference>
<name>A0A1W1W2D4_9FIRM</name>
<protein>
    <recommendedName>
        <fullName evidence="3">DUF2877 domain-containing protein</fullName>
    </recommendedName>
</protein>
<dbReference type="OrthoDB" id="4933449at2"/>
<accession>A0A1W1W2D4</accession>
<organism evidence="1 2">
    <name type="scientific">Thermanaeromonas toyohensis ToBE</name>
    <dbReference type="NCBI Taxonomy" id="698762"/>
    <lineage>
        <taxon>Bacteria</taxon>
        <taxon>Bacillati</taxon>
        <taxon>Bacillota</taxon>
        <taxon>Clostridia</taxon>
        <taxon>Neomoorellales</taxon>
        <taxon>Neomoorellaceae</taxon>
        <taxon>Thermanaeromonas</taxon>
    </lineage>
</organism>
<dbReference type="InterPro" id="IPR021530">
    <property type="entry name" value="AllH-like"/>
</dbReference>
<evidence type="ECO:0000313" key="1">
    <source>
        <dbReference type="EMBL" id="SMB99777.1"/>
    </source>
</evidence>
<dbReference type="Proteomes" id="UP000192569">
    <property type="component" value="Chromosome I"/>
</dbReference>
<dbReference type="AlphaFoldDB" id="A0A1W1W2D4"/>
<proteinExistence type="predicted"/>